<sequence length="200" mass="20488">MRRAEQAERASPRVRIGVGAAIVLAIAALAATVVVGIVRSALTPVDVVSTAVTPTVTPAPAEQLFVHVTGAVHEPGLFVLPAGSRVIDAVSAAGGLADDAAREGVNLAREVADGELLHVPAIGEEPSTAPAGTEPTDGIVDLNTADLAALDTLPRVGPAIAQRIIDWREQNGPFTSVEDLLAVPGIGEKMLASLRELVRV</sequence>
<dbReference type="PANTHER" id="PTHR21180:SF32">
    <property type="entry name" value="ENDONUCLEASE_EXONUCLEASE_PHOSPHATASE FAMILY DOMAIN-CONTAINING PROTEIN 1"/>
    <property type="match status" value="1"/>
</dbReference>
<dbReference type="Proteomes" id="UP001596507">
    <property type="component" value="Unassembled WGS sequence"/>
</dbReference>
<dbReference type="EMBL" id="JBHTBE010000001">
    <property type="protein sequence ID" value="MFC7268260.1"/>
    <property type="molecule type" value="Genomic_DNA"/>
</dbReference>
<keyword evidence="1" id="KW-0472">Membrane</keyword>
<gene>
    <name evidence="3" type="ORF">ACFQRL_04710</name>
</gene>
<dbReference type="Pfam" id="PF12836">
    <property type="entry name" value="HHH_3"/>
    <property type="match status" value="1"/>
</dbReference>
<name>A0ABW2HB18_9MICO</name>
<dbReference type="SUPFAM" id="SSF47781">
    <property type="entry name" value="RuvA domain 2-like"/>
    <property type="match status" value="1"/>
</dbReference>
<feature type="domain" description="Helix-hairpin-helix DNA-binding motif class 1" evidence="2">
    <location>
        <begin position="178"/>
        <end position="197"/>
    </location>
</feature>
<keyword evidence="1" id="KW-1133">Transmembrane helix</keyword>
<comment type="caution">
    <text evidence="3">The sequence shown here is derived from an EMBL/GenBank/DDBJ whole genome shotgun (WGS) entry which is preliminary data.</text>
</comment>
<evidence type="ECO:0000313" key="3">
    <source>
        <dbReference type="EMBL" id="MFC7268260.1"/>
    </source>
</evidence>
<keyword evidence="1" id="KW-0812">Transmembrane</keyword>
<dbReference type="RefSeq" id="WP_262873172.1">
    <property type="nucleotide sequence ID" value="NZ_BAABKW010000005.1"/>
</dbReference>
<dbReference type="InterPro" id="IPR051675">
    <property type="entry name" value="Endo/Exo/Phosphatase_dom_1"/>
</dbReference>
<dbReference type="InterPro" id="IPR010994">
    <property type="entry name" value="RuvA_2-like"/>
</dbReference>
<dbReference type="Gene3D" id="1.10.150.280">
    <property type="entry name" value="AF1531-like domain"/>
    <property type="match status" value="1"/>
</dbReference>
<feature type="domain" description="Helix-hairpin-helix DNA-binding motif class 1" evidence="2">
    <location>
        <begin position="148"/>
        <end position="167"/>
    </location>
</feature>
<keyword evidence="3" id="KW-0238">DNA-binding</keyword>
<proteinExistence type="predicted"/>
<dbReference type="InterPro" id="IPR003583">
    <property type="entry name" value="Hlx-hairpin-Hlx_DNA-bd_motif"/>
</dbReference>
<evidence type="ECO:0000259" key="2">
    <source>
        <dbReference type="SMART" id="SM00278"/>
    </source>
</evidence>
<dbReference type="Pfam" id="PF10531">
    <property type="entry name" value="SLBB"/>
    <property type="match status" value="1"/>
</dbReference>
<dbReference type="PANTHER" id="PTHR21180">
    <property type="entry name" value="ENDONUCLEASE/EXONUCLEASE/PHOSPHATASE FAMILY DOMAIN-CONTAINING PROTEIN 1"/>
    <property type="match status" value="1"/>
</dbReference>
<reference evidence="4" key="1">
    <citation type="journal article" date="2019" name="Int. J. Syst. Evol. Microbiol.">
        <title>The Global Catalogue of Microorganisms (GCM) 10K type strain sequencing project: providing services to taxonomists for standard genome sequencing and annotation.</title>
        <authorList>
            <consortium name="The Broad Institute Genomics Platform"/>
            <consortium name="The Broad Institute Genome Sequencing Center for Infectious Disease"/>
            <person name="Wu L."/>
            <person name="Ma J."/>
        </authorList>
    </citation>
    <scope>NUCLEOTIDE SEQUENCE [LARGE SCALE GENOMIC DNA]</scope>
    <source>
        <strain evidence="4">CGMCC 1.15772</strain>
    </source>
</reference>
<accession>A0ABW2HB18</accession>
<dbReference type="SMART" id="SM00278">
    <property type="entry name" value="HhH1"/>
    <property type="match status" value="2"/>
</dbReference>
<dbReference type="InterPro" id="IPR019554">
    <property type="entry name" value="Soluble_ligand-bd"/>
</dbReference>
<protein>
    <submittedName>
        <fullName evidence="3">ComEA family DNA-binding protein</fullName>
    </submittedName>
</protein>
<feature type="transmembrane region" description="Helical" evidence="1">
    <location>
        <begin position="21"/>
        <end position="42"/>
    </location>
</feature>
<dbReference type="GO" id="GO:0003677">
    <property type="term" value="F:DNA binding"/>
    <property type="evidence" value="ECO:0007669"/>
    <property type="project" value="UniProtKB-KW"/>
</dbReference>
<evidence type="ECO:0000256" key="1">
    <source>
        <dbReference type="SAM" id="Phobius"/>
    </source>
</evidence>
<evidence type="ECO:0000313" key="4">
    <source>
        <dbReference type="Proteomes" id="UP001596507"/>
    </source>
</evidence>
<keyword evidence="4" id="KW-1185">Reference proteome</keyword>
<organism evidence="3 4">
    <name type="scientific">Microbacterium fluvii</name>
    <dbReference type="NCBI Taxonomy" id="415215"/>
    <lineage>
        <taxon>Bacteria</taxon>
        <taxon>Bacillati</taxon>
        <taxon>Actinomycetota</taxon>
        <taxon>Actinomycetes</taxon>
        <taxon>Micrococcales</taxon>
        <taxon>Microbacteriaceae</taxon>
        <taxon>Microbacterium</taxon>
    </lineage>
</organism>